<sequence>MKNVNYSPLVGILTSKGQKKDSFRGDLSVFKSIQKEIMKIGGLSFIFTTDGVCEDHVLGYIYYESQEKWGPISFPFPDIIYNKVSFRKDEETTSFQSLYHLYKQEHKYFFNPSFFDKWEIHQTLSTSKQLTSYLPETWIYTNMTDLLNKLHTYHSLYLKPKNGHKGQGIYNIVYDQSSYYIHKKNNRIKYDESDFVHDVEKLINQRHYLLQKDIQTDLIDNCKYDLRILCLYNHNGFHKICGIGIRKAVKNSIITHVPNGGEIVSFEKMKHICPVEELNWLSETVGALLTKQYGFIGEFSLDVGLTPEGKPIIFEVNSKPMIFDERDIQKRRITHLVQLFSVLNNTN</sequence>
<dbReference type="SUPFAM" id="SSF56059">
    <property type="entry name" value="Glutathione synthetase ATP-binding domain-like"/>
    <property type="match status" value="1"/>
</dbReference>
<proteinExistence type="predicted"/>
<dbReference type="Pfam" id="PF14398">
    <property type="entry name" value="ATPgrasp_YheCD"/>
    <property type="match status" value="1"/>
</dbReference>
<gene>
    <name evidence="1" type="ORF">K9V48_01310</name>
</gene>
<dbReference type="InterPro" id="IPR026838">
    <property type="entry name" value="YheC/D"/>
</dbReference>
<evidence type="ECO:0000313" key="1">
    <source>
        <dbReference type="EMBL" id="MBZ5748923.1"/>
    </source>
</evidence>
<reference evidence="1" key="1">
    <citation type="submission" date="2024-05" db="EMBL/GenBank/DDBJ databases">
        <title>Metabacillus sp. nov., isolated from the rhizosphere soil of tomato plants.</title>
        <authorList>
            <person name="Ma R."/>
        </authorList>
    </citation>
    <scope>NUCLEOTIDE SEQUENCE</scope>
    <source>
        <strain evidence="1">DBTR6</strain>
    </source>
</reference>
<comment type="caution">
    <text evidence="1">The sequence shown here is derived from an EMBL/GenBank/DDBJ whole genome shotgun (WGS) entry which is preliminary data.</text>
</comment>
<dbReference type="Proteomes" id="UP001165287">
    <property type="component" value="Unassembled WGS sequence"/>
</dbReference>
<protein>
    <submittedName>
        <fullName evidence="1">YheC/YheD family protein</fullName>
    </submittedName>
</protein>
<name>A0ABS7ULU4_9BACI</name>
<dbReference type="RefSeq" id="WP_224136212.1">
    <property type="nucleotide sequence ID" value="NZ_JAIQUM010000002.1"/>
</dbReference>
<dbReference type="EMBL" id="JAIQUM010000002">
    <property type="protein sequence ID" value="MBZ5748923.1"/>
    <property type="molecule type" value="Genomic_DNA"/>
</dbReference>
<keyword evidence="2" id="KW-1185">Reference proteome</keyword>
<evidence type="ECO:0000313" key="2">
    <source>
        <dbReference type="Proteomes" id="UP001165287"/>
    </source>
</evidence>
<organism evidence="1 2">
    <name type="scientific">Metabacillus rhizolycopersici</name>
    <dbReference type="NCBI Taxonomy" id="2875709"/>
    <lineage>
        <taxon>Bacteria</taxon>
        <taxon>Bacillati</taxon>
        <taxon>Bacillota</taxon>
        <taxon>Bacilli</taxon>
        <taxon>Bacillales</taxon>
        <taxon>Bacillaceae</taxon>
        <taxon>Metabacillus</taxon>
    </lineage>
</organism>
<dbReference type="Gene3D" id="3.30.470.20">
    <property type="entry name" value="ATP-grasp fold, B domain"/>
    <property type="match status" value="1"/>
</dbReference>
<accession>A0ABS7ULU4</accession>